<dbReference type="VEuPathDB" id="FungiDB:EYZ11_013477"/>
<dbReference type="Proteomes" id="UP000308092">
    <property type="component" value="Unassembled WGS sequence"/>
</dbReference>
<comment type="caution">
    <text evidence="1">The sequence shown here is derived from an EMBL/GenBank/DDBJ whole genome shotgun (WGS) entry which is preliminary data.</text>
</comment>
<dbReference type="AlphaFoldDB" id="A0A4S3IZT7"/>
<protein>
    <submittedName>
        <fullName evidence="1">Uncharacterized protein</fullName>
    </submittedName>
</protein>
<name>A0A4S3IZT7_9EURO</name>
<evidence type="ECO:0000313" key="1">
    <source>
        <dbReference type="EMBL" id="THC87078.1"/>
    </source>
</evidence>
<evidence type="ECO:0000313" key="2">
    <source>
        <dbReference type="Proteomes" id="UP000308092"/>
    </source>
</evidence>
<keyword evidence="2" id="KW-1185">Reference proteome</keyword>
<proteinExistence type="predicted"/>
<gene>
    <name evidence="1" type="ORF">EYZ11_013477</name>
</gene>
<organism evidence="1 2">
    <name type="scientific">Aspergillus tanneri</name>
    <dbReference type="NCBI Taxonomy" id="1220188"/>
    <lineage>
        <taxon>Eukaryota</taxon>
        <taxon>Fungi</taxon>
        <taxon>Dikarya</taxon>
        <taxon>Ascomycota</taxon>
        <taxon>Pezizomycotina</taxon>
        <taxon>Eurotiomycetes</taxon>
        <taxon>Eurotiomycetidae</taxon>
        <taxon>Eurotiales</taxon>
        <taxon>Aspergillaceae</taxon>
        <taxon>Aspergillus</taxon>
        <taxon>Aspergillus subgen. Circumdati</taxon>
    </lineage>
</organism>
<reference evidence="1 2" key="1">
    <citation type="submission" date="2019-03" db="EMBL/GenBank/DDBJ databases">
        <title>The genome sequence of a newly discovered highly antifungal drug resistant Aspergillus species, Aspergillus tanneri NIH 1004.</title>
        <authorList>
            <person name="Mounaud S."/>
            <person name="Singh I."/>
            <person name="Joardar V."/>
            <person name="Pakala S."/>
            <person name="Pakala S."/>
            <person name="Venepally P."/>
            <person name="Hoover J."/>
            <person name="Nierman W."/>
            <person name="Chung J."/>
            <person name="Losada L."/>
        </authorList>
    </citation>
    <scope>NUCLEOTIDE SEQUENCE [LARGE SCALE GENOMIC DNA]</scope>
    <source>
        <strain evidence="1 2">NIH1004</strain>
    </source>
</reference>
<accession>A0A4S3IZT7</accession>
<sequence>MLASSRYTQYLDGFLRQAIKNYPNFYAKEMLKKLFYIYFKHYNNSKIIYMSSHIEILARLVNP</sequence>
<dbReference type="EMBL" id="SOSA01001517">
    <property type="protein sequence ID" value="THC87078.1"/>
    <property type="molecule type" value="Genomic_DNA"/>
</dbReference>